<evidence type="ECO:0000313" key="1">
    <source>
        <dbReference type="EMBL" id="HDD44350.1"/>
    </source>
</evidence>
<dbReference type="AlphaFoldDB" id="A0A7C0Y7C3"/>
<accession>A0A7C0Y7C3</accession>
<dbReference type="SUPFAM" id="SSF52540">
    <property type="entry name" value="P-loop containing nucleoside triphosphate hydrolases"/>
    <property type="match status" value="1"/>
</dbReference>
<dbReference type="InterPro" id="IPR027417">
    <property type="entry name" value="P-loop_NTPase"/>
</dbReference>
<dbReference type="GO" id="GO:0042626">
    <property type="term" value="F:ATPase-coupled transmembrane transporter activity"/>
    <property type="evidence" value="ECO:0007669"/>
    <property type="project" value="TreeGrafter"/>
</dbReference>
<comment type="caution">
    <text evidence="1">The sequence shown here is derived from an EMBL/GenBank/DDBJ whole genome shotgun (WGS) entry which is preliminary data.</text>
</comment>
<dbReference type="EMBL" id="DRBS01000221">
    <property type="protein sequence ID" value="HDD44350.1"/>
    <property type="molecule type" value="Genomic_DNA"/>
</dbReference>
<organism evidence="1">
    <name type="scientific">Desulfofervidus auxilii</name>
    <dbReference type="NCBI Taxonomy" id="1621989"/>
    <lineage>
        <taxon>Bacteria</taxon>
        <taxon>Pseudomonadati</taxon>
        <taxon>Thermodesulfobacteriota</taxon>
        <taxon>Candidatus Desulfofervidia</taxon>
        <taxon>Candidatus Desulfofervidales</taxon>
        <taxon>Candidatus Desulfofervidaceae</taxon>
        <taxon>Candidatus Desulfofervidus</taxon>
    </lineage>
</organism>
<sequence>MVQKALENLLTDRTALIIAHRLSTIVNADKIAVVNNGHIVEEGKHKELLAKNGFYAKLYKIQFKKE</sequence>
<reference evidence="1" key="1">
    <citation type="journal article" date="2020" name="mSystems">
        <title>Genome- and Community-Level Interaction Insights into Carbon Utilization and Element Cycling Functions of Hydrothermarchaeota in Hydrothermal Sediment.</title>
        <authorList>
            <person name="Zhou Z."/>
            <person name="Liu Y."/>
            <person name="Xu W."/>
            <person name="Pan J."/>
            <person name="Luo Z.H."/>
            <person name="Li M."/>
        </authorList>
    </citation>
    <scope>NUCLEOTIDE SEQUENCE [LARGE SCALE GENOMIC DNA]</scope>
    <source>
        <strain evidence="1">HyVt-233</strain>
    </source>
</reference>
<dbReference type="Proteomes" id="UP000886289">
    <property type="component" value="Unassembled WGS sequence"/>
</dbReference>
<gene>
    <name evidence="1" type="ORF">ENG63_05775</name>
</gene>
<proteinExistence type="predicted"/>
<dbReference type="GO" id="GO:0005886">
    <property type="term" value="C:plasma membrane"/>
    <property type="evidence" value="ECO:0007669"/>
    <property type="project" value="TreeGrafter"/>
</dbReference>
<dbReference type="Gene3D" id="3.40.50.300">
    <property type="entry name" value="P-loop containing nucleotide triphosphate hydrolases"/>
    <property type="match status" value="1"/>
</dbReference>
<dbReference type="InterPro" id="IPR039421">
    <property type="entry name" value="Type_1_exporter"/>
</dbReference>
<protein>
    <recommendedName>
        <fullName evidence="2">ABC transporter ATP-binding protein</fullName>
    </recommendedName>
</protein>
<dbReference type="PANTHER" id="PTHR24222:SF76">
    <property type="entry name" value="MYCOBACTIN IMPORT ATP-BINDING_PERMEASE PROTEIN IRTB"/>
    <property type="match status" value="1"/>
</dbReference>
<evidence type="ECO:0008006" key="2">
    <source>
        <dbReference type="Google" id="ProtNLM"/>
    </source>
</evidence>
<name>A0A7C0Y7C3_DESA2</name>
<dbReference type="PANTHER" id="PTHR24222">
    <property type="entry name" value="ABC TRANSPORTER B FAMILY"/>
    <property type="match status" value="1"/>
</dbReference>